<accession>A0AAN9G0E1</accession>
<evidence type="ECO:0000256" key="2">
    <source>
        <dbReference type="SAM" id="MobiDB-lite"/>
    </source>
</evidence>
<dbReference type="InterPro" id="IPR036691">
    <property type="entry name" value="Endo/exonu/phosph_ase_sf"/>
</dbReference>
<dbReference type="GO" id="GO:0008270">
    <property type="term" value="F:zinc ion binding"/>
    <property type="evidence" value="ECO:0007669"/>
    <property type="project" value="UniProtKB-KW"/>
</dbReference>
<dbReference type="InterPro" id="IPR026960">
    <property type="entry name" value="RVT-Znf"/>
</dbReference>
<protein>
    <recommendedName>
        <fullName evidence="3">CCHC-type domain-containing protein</fullName>
    </recommendedName>
</protein>
<feature type="compositionally biased region" description="Basic and acidic residues" evidence="2">
    <location>
        <begin position="256"/>
        <end position="274"/>
    </location>
</feature>
<reference evidence="4 5" key="1">
    <citation type="submission" date="2024-01" db="EMBL/GenBank/DDBJ databases">
        <title>The genomes of 5 underutilized Papilionoideae crops provide insights into root nodulation and disease resistanc.</title>
        <authorList>
            <person name="Yuan L."/>
        </authorList>
    </citation>
    <scope>NUCLEOTIDE SEQUENCE [LARGE SCALE GENOMIC DNA]</scope>
    <source>
        <strain evidence="4">ZHUSHIDOU_FW_LH</strain>
        <tissue evidence="4">Leaf</tissue>
    </source>
</reference>
<dbReference type="Gene3D" id="3.60.10.10">
    <property type="entry name" value="Endonuclease/exonuclease/phosphatase"/>
    <property type="match status" value="1"/>
</dbReference>
<dbReference type="PANTHER" id="PTHR35218:SF9">
    <property type="entry name" value="ENDONUCLEASE_EXONUCLEASE_PHOSPHATASE DOMAIN-CONTAINING PROTEIN"/>
    <property type="match status" value="1"/>
</dbReference>
<evidence type="ECO:0000256" key="1">
    <source>
        <dbReference type="PROSITE-ProRule" id="PRU00047"/>
    </source>
</evidence>
<sequence>MDDPMVFSASKDTSAVPPKPPDKSDDGVRQCKASFASKVMGSKTPLPAREKVDLIACISLLCSHCGYYGHLARNCPRANLGTTTVNQPPTEGETVDSAIREGAANGLSSNQQIPIFTATEKSTHGDWMLVERRKNIRKGTNQGANFQGGKKGNVSNPFTALSREDKGDLNASRAVFSSGVSPTKEPIPKRKWVRKRMRSNGVKIHEQSQDQTQKGTLSKNIVHSSTNQPKATFGGVEAMHTEKGGTMTTTTTSQHTLHDPMNGEKAQMKGKESQAPKPSFKSAMNIEWVSGNKFRFLDDDEYVGLKSPHLLAWNIRGAVNKNGRRYAKELVLRHQPEIVVIMETHCSFAAACSFWSRLGFSKTGIVEARGHSGGIWVLTRNGSNFSFDVLDIFSHCVTFSIARGACKWVCSTVYASPVATVRDNLWDHLVGMQSSIILPWLLIGDFNEILLPSELPLLPVPRLEEYQVGLLSAEVSKEELVWSLLHEHDKLWVQVLTHKYLSTMSILQVAHPGSCSFVWKGILRARDALKNGFLIRLGQGDLSFWYDKWIPNCYLCELVDYVHITDSALRVKDVWLNGAWHLSGLYTPRNNHVRELINSIPVPCASVCQDTVVWIGNSDGIYTVSSAYRWLGESLKGWCCHPGSSSWVWRLKVPAKIQFFAWLVSLDALPTNAFRMRRNLCSSAACDRCSSSEESLSHVLQDCPHAHEVWLRLGFSTLPNFWTDPINLWFKRLLQSNLAHTFAAAVWWIWRWRNNFLFDEKRWNIQWVLRTIASDIEAFSQWTPLSDHVVPRAPKQRLVSWSFPPPHSIKVNVDGSCGADRNSCVP</sequence>
<keyword evidence="5" id="KW-1185">Reference proteome</keyword>
<dbReference type="GO" id="GO:0003676">
    <property type="term" value="F:nucleic acid binding"/>
    <property type="evidence" value="ECO:0007669"/>
    <property type="project" value="InterPro"/>
</dbReference>
<keyword evidence="1" id="KW-0863">Zinc-finger</keyword>
<dbReference type="Pfam" id="PF03372">
    <property type="entry name" value="Exo_endo_phos"/>
    <property type="match status" value="1"/>
</dbReference>
<feature type="region of interest" description="Disordered" evidence="2">
    <location>
        <begin position="245"/>
        <end position="278"/>
    </location>
</feature>
<dbReference type="AlphaFoldDB" id="A0AAN9G0E1"/>
<dbReference type="SUPFAM" id="SSF56219">
    <property type="entry name" value="DNase I-like"/>
    <property type="match status" value="1"/>
</dbReference>
<dbReference type="InterPro" id="IPR005135">
    <property type="entry name" value="Endo/exonuclease/phosphatase"/>
</dbReference>
<evidence type="ECO:0000313" key="4">
    <source>
        <dbReference type="EMBL" id="KAK7282258.1"/>
    </source>
</evidence>
<dbReference type="GO" id="GO:0003824">
    <property type="term" value="F:catalytic activity"/>
    <property type="evidence" value="ECO:0007669"/>
    <property type="project" value="InterPro"/>
</dbReference>
<proteinExistence type="predicted"/>
<dbReference type="InterPro" id="IPR001878">
    <property type="entry name" value="Znf_CCHC"/>
</dbReference>
<organism evidence="4 5">
    <name type="scientific">Crotalaria pallida</name>
    <name type="common">Smooth rattlebox</name>
    <name type="synonym">Crotalaria striata</name>
    <dbReference type="NCBI Taxonomy" id="3830"/>
    <lineage>
        <taxon>Eukaryota</taxon>
        <taxon>Viridiplantae</taxon>
        <taxon>Streptophyta</taxon>
        <taxon>Embryophyta</taxon>
        <taxon>Tracheophyta</taxon>
        <taxon>Spermatophyta</taxon>
        <taxon>Magnoliopsida</taxon>
        <taxon>eudicotyledons</taxon>
        <taxon>Gunneridae</taxon>
        <taxon>Pentapetalae</taxon>
        <taxon>rosids</taxon>
        <taxon>fabids</taxon>
        <taxon>Fabales</taxon>
        <taxon>Fabaceae</taxon>
        <taxon>Papilionoideae</taxon>
        <taxon>50 kb inversion clade</taxon>
        <taxon>genistoids sensu lato</taxon>
        <taxon>core genistoids</taxon>
        <taxon>Crotalarieae</taxon>
        <taxon>Crotalaria</taxon>
    </lineage>
</organism>
<evidence type="ECO:0000259" key="3">
    <source>
        <dbReference type="PROSITE" id="PS50158"/>
    </source>
</evidence>
<feature type="region of interest" description="Disordered" evidence="2">
    <location>
        <begin position="1"/>
        <end position="28"/>
    </location>
</feature>
<feature type="domain" description="CCHC-type" evidence="3">
    <location>
        <begin position="62"/>
        <end position="77"/>
    </location>
</feature>
<dbReference type="EMBL" id="JAYWIO010000002">
    <property type="protein sequence ID" value="KAK7282258.1"/>
    <property type="molecule type" value="Genomic_DNA"/>
</dbReference>
<gene>
    <name evidence="4" type="ORF">RIF29_10902</name>
</gene>
<keyword evidence="1" id="KW-0479">Metal-binding</keyword>
<dbReference type="PANTHER" id="PTHR35218">
    <property type="entry name" value="RNASE H DOMAIN-CONTAINING PROTEIN"/>
    <property type="match status" value="1"/>
</dbReference>
<dbReference type="Pfam" id="PF13966">
    <property type="entry name" value="zf-RVT"/>
    <property type="match status" value="1"/>
</dbReference>
<keyword evidence="1" id="KW-0862">Zinc</keyword>
<name>A0AAN9G0E1_CROPI</name>
<dbReference type="Proteomes" id="UP001372338">
    <property type="component" value="Unassembled WGS sequence"/>
</dbReference>
<evidence type="ECO:0000313" key="5">
    <source>
        <dbReference type="Proteomes" id="UP001372338"/>
    </source>
</evidence>
<dbReference type="PROSITE" id="PS50158">
    <property type="entry name" value="ZF_CCHC"/>
    <property type="match status" value="1"/>
</dbReference>
<comment type="caution">
    <text evidence="4">The sequence shown here is derived from an EMBL/GenBank/DDBJ whole genome shotgun (WGS) entry which is preliminary data.</text>
</comment>